<feature type="transmembrane region" description="Helical" evidence="1">
    <location>
        <begin position="165"/>
        <end position="181"/>
    </location>
</feature>
<feature type="transmembrane region" description="Helical" evidence="1">
    <location>
        <begin position="226"/>
        <end position="244"/>
    </location>
</feature>
<accession>A0A1W1ECC2</accession>
<feature type="transmembrane region" description="Helical" evidence="1">
    <location>
        <begin position="250"/>
        <end position="268"/>
    </location>
</feature>
<feature type="transmembrane region" description="Helical" evidence="1">
    <location>
        <begin position="130"/>
        <end position="158"/>
    </location>
</feature>
<keyword evidence="1" id="KW-1133">Transmembrane helix</keyword>
<evidence type="ECO:0000256" key="1">
    <source>
        <dbReference type="SAM" id="Phobius"/>
    </source>
</evidence>
<keyword evidence="1" id="KW-0812">Transmembrane</keyword>
<sequence length="361" mass="41927">MKKQYFILVVIAYAIAIMYLAVTTPITPHEAKTLYSGNNIVSYFMQLGQSFVPGFLGMRIFFILFGSLSILFFYEFSKMYFSKMQDAYLSTFIFMILPGIITGVTLANISIIALPLVLLFVLLYEKNHFLLLPFIMLALFLIQDESVIFFIALFFYGVSHNDKKLFLTSGGFLLAFIYMAKGIEIGGIPSGHFIEIFGLYAVVLSPLVFLYFFYTMYRILLREKKTLLWYISFTALAFSLLLSIRQRIDIADFAPYVTIAIVLMIDIFNRSIRVRLPVFQKRYKLGFNLVIGSLIISALIIVFHYSIFKILKEPNEKFKDNVYKPYYLAKELKSKDITCYNVTNIHEQYQLQYYNISKCDY</sequence>
<feature type="transmembrane region" description="Helical" evidence="1">
    <location>
        <begin position="5"/>
        <end position="22"/>
    </location>
</feature>
<evidence type="ECO:0000313" key="2">
    <source>
        <dbReference type="EMBL" id="SFZ97677.1"/>
    </source>
</evidence>
<keyword evidence="1" id="KW-0472">Membrane</keyword>
<organism evidence="2">
    <name type="scientific">hydrothermal vent metagenome</name>
    <dbReference type="NCBI Taxonomy" id="652676"/>
    <lineage>
        <taxon>unclassified sequences</taxon>
        <taxon>metagenomes</taxon>
        <taxon>ecological metagenomes</taxon>
    </lineage>
</organism>
<name>A0A1W1ECC2_9ZZZZ</name>
<reference evidence="2" key="1">
    <citation type="submission" date="2016-10" db="EMBL/GenBank/DDBJ databases">
        <authorList>
            <person name="de Groot N.N."/>
        </authorList>
    </citation>
    <scope>NUCLEOTIDE SEQUENCE</scope>
</reference>
<protein>
    <submittedName>
        <fullName evidence="2">Arginine/ornithine antiporter ArcD</fullName>
    </submittedName>
</protein>
<dbReference type="EMBL" id="FPKX01000015">
    <property type="protein sequence ID" value="SFZ97677.1"/>
    <property type="molecule type" value="Genomic_DNA"/>
</dbReference>
<dbReference type="AlphaFoldDB" id="A0A1W1ECC2"/>
<proteinExistence type="predicted"/>
<feature type="transmembrane region" description="Helical" evidence="1">
    <location>
        <begin position="289"/>
        <end position="308"/>
    </location>
</feature>
<feature type="transmembrane region" description="Helical" evidence="1">
    <location>
        <begin position="51"/>
        <end position="74"/>
    </location>
</feature>
<feature type="transmembrane region" description="Helical" evidence="1">
    <location>
        <begin position="95"/>
        <end position="124"/>
    </location>
</feature>
<gene>
    <name evidence="2" type="ORF">MNB_SV-5-746</name>
</gene>
<feature type="transmembrane region" description="Helical" evidence="1">
    <location>
        <begin position="193"/>
        <end position="214"/>
    </location>
</feature>